<reference evidence="2 3" key="1">
    <citation type="journal article" date="2024" name="Plant Biotechnol. J.">
        <title>Dendrobium thyrsiflorum genome and its molecular insights into genes involved in important horticultural traits.</title>
        <authorList>
            <person name="Chen B."/>
            <person name="Wang J.Y."/>
            <person name="Zheng P.J."/>
            <person name="Li K.L."/>
            <person name="Liang Y.M."/>
            <person name="Chen X.F."/>
            <person name="Zhang C."/>
            <person name="Zhao X."/>
            <person name="He X."/>
            <person name="Zhang G.Q."/>
            <person name="Liu Z.J."/>
            <person name="Xu Q."/>
        </authorList>
    </citation>
    <scope>NUCLEOTIDE SEQUENCE [LARGE SCALE GENOMIC DNA]</scope>
    <source>
        <strain evidence="2">GZMU011</strain>
    </source>
</reference>
<accession>A0ABD0U0L7</accession>
<dbReference type="Pfam" id="PF04720">
    <property type="entry name" value="PDDEXK_6"/>
    <property type="match status" value="1"/>
</dbReference>
<sequence length="287" mass="31154">MAESLADMILGFFEEEWAAGSSGSDDGWISAGEGDGAESGGGAAEARAFWESQDQLLQEALMRTGSTETRIRGNVEEAVGKLRAEGAAFCDFSGGGYAADASAAAGGSEGSRGYVLRGIAERLREKGYDSAVCRSKWRRSPDIPSGEHSYVDVVIGSRSGLKDPTRIVIEPNFKAEFEMARASPQYNSLVARLPEIFVGKAEKLKSVVKIMCRAAKRCLKENKMHMAPWRKQEYMLCKWFHTCERLTPPTPAEAAAARDAIGGAPRLPRPRASLLTFDLRRTAVKVV</sequence>
<feature type="region of interest" description="Disordered" evidence="1">
    <location>
        <begin position="23"/>
        <end position="44"/>
    </location>
</feature>
<evidence type="ECO:0000313" key="2">
    <source>
        <dbReference type="EMBL" id="KAL0905531.1"/>
    </source>
</evidence>
<keyword evidence="3" id="KW-1185">Reference proteome</keyword>
<gene>
    <name evidence="2" type="ORF">M5K25_023958</name>
</gene>
<dbReference type="PANTHER" id="PTHR31579">
    <property type="entry name" value="OS03G0796600 PROTEIN"/>
    <property type="match status" value="1"/>
</dbReference>
<proteinExistence type="predicted"/>
<comment type="caution">
    <text evidence="2">The sequence shown here is derived from an EMBL/GenBank/DDBJ whole genome shotgun (WGS) entry which is preliminary data.</text>
</comment>
<protein>
    <submittedName>
        <fullName evidence="2">Uncharacterized protein</fullName>
    </submittedName>
</protein>
<evidence type="ECO:0000256" key="1">
    <source>
        <dbReference type="SAM" id="MobiDB-lite"/>
    </source>
</evidence>
<name>A0ABD0U0L7_DENTH</name>
<dbReference type="Proteomes" id="UP001552299">
    <property type="component" value="Unassembled WGS sequence"/>
</dbReference>
<dbReference type="EMBL" id="JANQDX010000018">
    <property type="protein sequence ID" value="KAL0905531.1"/>
    <property type="molecule type" value="Genomic_DNA"/>
</dbReference>
<organism evidence="2 3">
    <name type="scientific">Dendrobium thyrsiflorum</name>
    <name type="common">Pinecone-like raceme dendrobium</name>
    <name type="synonym">Orchid</name>
    <dbReference type="NCBI Taxonomy" id="117978"/>
    <lineage>
        <taxon>Eukaryota</taxon>
        <taxon>Viridiplantae</taxon>
        <taxon>Streptophyta</taxon>
        <taxon>Embryophyta</taxon>
        <taxon>Tracheophyta</taxon>
        <taxon>Spermatophyta</taxon>
        <taxon>Magnoliopsida</taxon>
        <taxon>Liliopsida</taxon>
        <taxon>Asparagales</taxon>
        <taxon>Orchidaceae</taxon>
        <taxon>Epidendroideae</taxon>
        <taxon>Malaxideae</taxon>
        <taxon>Dendrobiinae</taxon>
        <taxon>Dendrobium</taxon>
    </lineage>
</organism>
<dbReference type="InterPro" id="IPR006502">
    <property type="entry name" value="PDDEXK-like"/>
</dbReference>
<dbReference type="AlphaFoldDB" id="A0ABD0U0L7"/>
<feature type="compositionally biased region" description="Gly residues" evidence="1">
    <location>
        <begin position="33"/>
        <end position="43"/>
    </location>
</feature>
<evidence type="ECO:0000313" key="3">
    <source>
        <dbReference type="Proteomes" id="UP001552299"/>
    </source>
</evidence>
<dbReference type="PANTHER" id="PTHR31579:SF58">
    <property type="entry name" value="PLANT-SPECIFIC DOMAIN TIGR01615 FAMILY PROTEIN"/>
    <property type="match status" value="1"/>
</dbReference>
<dbReference type="NCBIfam" id="TIGR01615">
    <property type="entry name" value="A_thal_3542"/>
    <property type="match status" value="1"/>
</dbReference>